<keyword evidence="3" id="KW-1185">Reference proteome</keyword>
<evidence type="ECO:0000313" key="3">
    <source>
        <dbReference type="Proteomes" id="UP000236738"/>
    </source>
</evidence>
<gene>
    <name evidence="2" type="ORF">SAMN05421847_0477</name>
</gene>
<dbReference type="AlphaFoldDB" id="A0A1H5TJD4"/>
<evidence type="ECO:0000256" key="1">
    <source>
        <dbReference type="SAM" id="Phobius"/>
    </source>
</evidence>
<reference evidence="3" key="1">
    <citation type="submission" date="2016-10" db="EMBL/GenBank/DDBJ databases">
        <authorList>
            <person name="Varghese N."/>
            <person name="Submissions S."/>
        </authorList>
    </citation>
    <scope>NUCLEOTIDE SEQUENCE [LARGE SCALE GENOMIC DNA]</scope>
    <source>
        <strain evidence="3">DSM 21580</strain>
    </source>
</reference>
<sequence>MEVTQTQTVNKIEEFLNTPLVKDSTGATLINLGYIVFIAIGVLGLYFWIPEKNRSRIFK</sequence>
<keyword evidence="1" id="KW-0472">Membrane</keyword>
<protein>
    <submittedName>
        <fullName evidence="2">Uncharacterized protein</fullName>
    </submittedName>
</protein>
<dbReference type="EMBL" id="FNUS01000001">
    <property type="protein sequence ID" value="SEF62278.1"/>
    <property type="molecule type" value="Genomic_DNA"/>
</dbReference>
<accession>A0A1H5TJD4</accession>
<evidence type="ECO:0000313" key="2">
    <source>
        <dbReference type="EMBL" id="SEF62278.1"/>
    </source>
</evidence>
<proteinExistence type="predicted"/>
<keyword evidence="1" id="KW-1133">Transmembrane helix</keyword>
<feature type="transmembrane region" description="Helical" evidence="1">
    <location>
        <begin position="29"/>
        <end position="49"/>
    </location>
</feature>
<dbReference type="RefSeq" id="WP_103912502.1">
    <property type="nucleotide sequence ID" value="NZ_FNUS01000001.1"/>
</dbReference>
<dbReference type="Proteomes" id="UP000236738">
    <property type="component" value="Unassembled WGS sequence"/>
</dbReference>
<name>A0A1H5TJD4_9FLAO</name>
<keyword evidence="1" id="KW-0812">Transmembrane</keyword>
<organism evidence="2 3">
    <name type="scientific">Halpernia humi</name>
    <dbReference type="NCBI Taxonomy" id="493375"/>
    <lineage>
        <taxon>Bacteria</taxon>
        <taxon>Pseudomonadati</taxon>
        <taxon>Bacteroidota</taxon>
        <taxon>Flavobacteriia</taxon>
        <taxon>Flavobacteriales</taxon>
        <taxon>Weeksellaceae</taxon>
        <taxon>Chryseobacterium group</taxon>
        <taxon>Halpernia</taxon>
    </lineage>
</organism>